<keyword evidence="1" id="KW-0175">Coiled coil</keyword>
<reference evidence="2" key="1">
    <citation type="submission" date="2021-02" db="EMBL/GenBank/DDBJ databases">
        <authorList>
            <person name="Dougan E. K."/>
            <person name="Rhodes N."/>
            <person name="Thang M."/>
            <person name="Chan C."/>
        </authorList>
    </citation>
    <scope>NUCLEOTIDE SEQUENCE</scope>
</reference>
<sequence length="266" mass="29627">MAALEVEVAENVRVQIKSLHEELERRARPELAEELETKCSSLLKEAEASLGTCLAEAAEASRKALRTARKEHEAFVLRRQKQLNSCMQECQEQLREAHAHCDGLAAKALAKVEALQEQEQRKWSGQLDSRLGRCEGECQALLSDARQHLNASEEMLQTWRRDGEALQQDQRASVADLRDRLEKVGEAAATNEKELRSQRSLLDQLAANFQTLQDRLVVVEAAASKQSNSLLSLRQKLQSVKGINGRDVQLSYSVVASTGKAAQTKT</sequence>
<evidence type="ECO:0000313" key="3">
    <source>
        <dbReference type="Proteomes" id="UP000604046"/>
    </source>
</evidence>
<dbReference type="EMBL" id="CAJNDS010002612">
    <property type="protein sequence ID" value="CAE7544929.1"/>
    <property type="molecule type" value="Genomic_DNA"/>
</dbReference>
<dbReference type="OrthoDB" id="10532055at2759"/>
<dbReference type="AlphaFoldDB" id="A0A812TZ86"/>
<organism evidence="2 3">
    <name type="scientific">Symbiodinium natans</name>
    <dbReference type="NCBI Taxonomy" id="878477"/>
    <lineage>
        <taxon>Eukaryota</taxon>
        <taxon>Sar</taxon>
        <taxon>Alveolata</taxon>
        <taxon>Dinophyceae</taxon>
        <taxon>Suessiales</taxon>
        <taxon>Symbiodiniaceae</taxon>
        <taxon>Symbiodinium</taxon>
    </lineage>
</organism>
<proteinExistence type="predicted"/>
<name>A0A812TZ86_9DINO</name>
<protein>
    <submittedName>
        <fullName evidence="2">Uncharacterized protein</fullName>
    </submittedName>
</protein>
<keyword evidence="3" id="KW-1185">Reference proteome</keyword>
<feature type="coiled-coil region" evidence="1">
    <location>
        <begin position="195"/>
        <end position="222"/>
    </location>
</feature>
<evidence type="ECO:0000313" key="2">
    <source>
        <dbReference type="EMBL" id="CAE7544929.1"/>
    </source>
</evidence>
<gene>
    <name evidence="2" type="ORF">SNAT2548_LOCUS30573</name>
</gene>
<accession>A0A812TZ86</accession>
<dbReference type="Proteomes" id="UP000604046">
    <property type="component" value="Unassembled WGS sequence"/>
</dbReference>
<evidence type="ECO:0000256" key="1">
    <source>
        <dbReference type="SAM" id="Coils"/>
    </source>
</evidence>
<comment type="caution">
    <text evidence="2">The sequence shown here is derived from an EMBL/GenBank/DDBJ whole genome shotgun (WGS) entry which is preliminary data.</text>
</comment>